<keyword evidence="3 6" id="KW-0812">Transmembrane</keyword>
<evidence type="ECO:0000256" key="5">
    <source>
        <dbReference type="ARBA" id="ARBA00023136"/>
    </source>
</evidence>
<dbReference type="GO" id="GO:0047750">
    <property type="term" value="F:cholestenol delta-isomerase activity"/>
    <property type="evidence" value="ECO:0007669"/>
    <property type="project" value="InterPro"/>
</dbReference>
<keyword evidence="5 6" id="KW-0472">Membrane</keyword>
<dbReference type="PANTHER" id="PTHR14207">
    <property type="entry name" value="STEROL ISOMERASE"/>
    <property type="match status" value="1"/>
</dbReference>
<dbReference type="Proteomes" id="UP001172673">
    <property type="component" value="Unassembled WGS sequence"/>
</dbReference>
<evidence type="ECO:0000256" key="3">
    <source>
        <dbReference type="ARBA" id="ARBA00022692"/>
    </source>
</evidence>
<keyword evidence="10" id="KW-1185">Reference proteome</keyword>
<feature type="transmembrane region" description="Helical" evidence="7">
    <location>
        <begin position="140"/>
        <end position="160"/>
    </location>
</feature>
<protein>
    <recommendedName>
        <fullName evidence="8">EXPERA domain-containing protein</fullName>
    </recommendedName>
</protein>
<reference evidence="9" key="1">
    <citation type="submission" date="2022-10" db="EMBL/GenBank/DDBJ databases">
        <title>Culturing micro-colonial fungi from biological soil crusts in the Mojave desert and describing Neophaeococcomyces mojavensis, and introducing the new genera and species Taxawa tesnikishii.</title>
        <authorList>
            <person name="Kurbessoian T."/>
            <person name="Stajich J.E."/>
        </authorList>
    </citation>
    <scope>NUCLEOTIDE SEQUENCE</scope>
    <source>
        <strain evidence="9">TK_41</strain>
    </source>
</reference>
<dbReference type="Pfam" id="PF05241">
    <property type="entry name" value="EBP"/>
    <property type="match status" value="1"/>
</dbReference>
<dbReference type="EMBL" id="JAPDRK010000009">
    <property type="protein sequence ID" value="KAJ9608813.1"/>
    <property type="molecule type" value="Genomic_DNA"/>
</dbReference>
<feature type="transmembrane region" description="Helical" evidence="7">
    <location>
        <begin position="220"/>
        <end position="242"/>
    </location>
</feature>
<name>A0AA38X8H2_9EURO</name>
<sequence>MASAVVMATTPPFKLDGGTAFSLAVAFSLMPSAQILAAYALPKSTSRKLYYVFLWHAYDFLTHFIIESSYLYHCLCSYQQLPARTPDISHPAAWGGEPQAFLYNRPDRRYGPFYSEGPMARLWQEYAKADRRWGGADLNIMSLEILTIGLGGPAAVYICYLVSKITISNDETVKNRYLPRLWFTASALATGELYGGFMTFAPEWLSGNTGLAGEDPVYLWLYLVFFNILWVFVPLWILYVAFGEISAAFRTGSRTNSSKKLT</sequence>
<evidence type="ECO:0000256" key="1">
    <source>
        <dbReference type="ARBA" id="ARBA00004141"/>
    </source>
</evidence>
<evidence type="ECO:0000256" key="4">
    <source>
        <dbReference type="ARBA" id="ARBA00022989"/>
    </source>
</evidence>
<feature type="transmembrane region" description="Helical" evidence="7">
    <location>
        <begin position="20"/>
        <end position="42"/>
    </location>
</feature>
<feature type="transmembrane region" description="Helical" evidence="7">
    <location>
        <begin position="181"/>
        <end position="200"/>
    </location>
</feature>
<gene>
    <name evidence="9" type="ORF">H2200_006584</name>
</gene>
<dbReference type="GO" id="GO:0005783">
    <property type="term" value="C:endoplasmic reticulum"/>
    <property type="evidence" value="ECO:0007669"/>
    <property type="project" value="TreeGrafter"/>
</dbReference>
<dbReference type="GO" id="GO:0016020">
    <property type="term" value="C:membrane"/>
    <property type="evidence" value="ECO:0007669"/>
    <property type="project" value="UniProtKB-SubCell"/>
</dbReference>
<comment type="subcellular location">
    <subcellularLocation>
        <location evidence="1">Membrane</location>
        <topology evidence="1">Multi-pass membrane protein</topology>
    </subcellularLocation>
</comment>
<dbReference type="InterPro" id="IPR007905">
    <property type="entry name" value="EBP"/>
</dbReference>
<keyword evidence="4 6" id="KW-1133">Transmembrane helix</keyword>
<evidence type="ECO:0000256" key="6">
    <source>
        <dbReference type="PROSITE-ProRule" id="PRU01087"/>
    </source>
</evidence>
<dbReference type="InterPro" id="IPR033118">
    <property type="entry name" value="EXPERA"/>
</dbReference>
<dbReference type="PROSITE" id="PS51751">
    <property type="entry name" value="EXPERA"/>
    <property type="match status" value="1"/>
</dbReference>
<dbReference type="PANTHER" id="PTHR14207:SF1">
    <property type="entry name" value="EMOPAMIL-BINDING PROTEIN-LIKE"/>
    <property type="match status" value="1"/>
</dbReference>
<feature type="domain" description="EXPERA" evidence="8">
    <location>
        <begin position="46"/>
        <end position="238"/>
    </location>
</feature>
<dbReference type="GO" id="GO:0016125">
    <property type="term" value="P:sterol metabolic process"/>
    <property type="evidence" value="ECO:0007669"/>
    <property type="project" value="InterPro"/>
</dbReference>
<evidence type="ECO:0000256" key="7">
    <source>
        <dbReference type="SAM" id="Phobius"/>
    </source>
</evidence>
<evidence type="ECO:0000256" key="2">
    <source>
        <dbReference type="ARBA" id="ARBA00008337"/>
    </source>
</evidence>
<organism evidence="9 10">
    <name type="scientific">Cladophialophora chaetospira</name>
    <dbReference type="NCBI Taxonomy" id="386627"/>
    <lineage>
        <taxon>Eukaryota</taxon>
        <taxon>Fungi</taxon>
        <taxon>Dikarya</taxon>
        <taxon>Ascomycota</taxon>
        <taxon>Pezizomycotina</taxon>
        <taxon>Eurotiomycetes</taxon>
        <taxon>Chaetothyriomycetidae</taxon>
        <taxon>Chaetothyriales</taxon>
        <taxon>Herpotrichiellaceae</taxon>
        <taxon>Cladophialophora</taxon>
    </lineage>
</organism>
<comment type="similarity">
    <text evidence="2">Belongs to the EBP family.</text>
</comment>
<comment type="caution">
    <text evidence="9">The sequence shown here is derived from an EMBL/GenBank/DDBJ whole genome shotgun (WGS) entry which is preliminary data.</text>
</comment>
<evidence type="ECO:0000313" key="9">
    <source>
        <dbReference type="EMBL" id="KAJ9608813.1"/>
    </source>
</evidence>
<proteinExistence type="inferred from homology"/>
<evidence type="ECO:0000259" key="8">
    <source>
        <dbReference type="PROSITE" id="PS51751"/>
    </source>
</evidence>
<evidence type="ECO:0000313" key="10">
    <source>
        <dbReference type="Proteomes" id="UP001172673"/>
    </source>
</evidence>
<feature type="transmembrane region" description="Helical" evidence="7">
    <location>
        <begin position="49"/>
        <end position="66"/>
    </location>
</feature>
<accession>A0AA38X8H2</accession>
<dbReference type="AlphaFoldDB" id="A0AA38X8H2"/>